<feature type="transmembrane region" description="Helical" evidence="1">
    <location>
        <begin position="127"/>
        <end position="147"/>
    </location>
</feature>
<keyword evidence="1" id="KW-1133">Transmembrane helix</keyword>
<dbReference type="InterPro" id="IPR036583">
    <property type="entry name" value="23S_rRNA_IVS_sf"/>
</dbReference>
<dbReference type="CDD" id="cd16377">
    <property type="entry name" value="23S_rRNA_IVP_like"/>
    <property type="match status" value="1"/>
</dbReference>
<keyword evidence="1" id="KW-0812">Transmembrane</keyword>
<feature type="transmembrane region" description="Helical" evidence="1">
    <location>
        <begin position="482"/>
        <end position="506"/>
    </location>
</feature>
<dbReference type="Pfam" id="PF05635">
    <property type="entry name" value="23S_rRNA_IVP"/>
    <property type="match status" value="1"/>
</dbReference>
<gene>
    <name evidence="2" type="ORF">A2936_03515</name>
</gene>
<dbReference type="PANTHER" id="PTHR38471:SF2">
    <property type="entry name" value="FOUR HELIX BUNDLE PROTEIN"/>
    <property type="match status" value="1"/>
</dbReference>
<accession>A0A1F7UXJ3</accession>
<dbReference type="EMBL" id="MGEK01000004">
    <property type="protein sequence ID" value="OGL82995.1"/>
    <property type="molecule type" value="Genomic_DNA"/>
</dbReference>
<sequence>MKSEIKSFRDLIVWQKSSNLATLIYGITNDFPKSEMYGLTSQMRRAVVSVSSNIAEGFKRNSRKEKVQFYTMAYGSLSELESQIDISKNLHYLLESQYQTIIEAINEASRLLDGIIRATNRTHNDRFFSPAISVLLAVAISVFYIQYSIFPTAPAGAVSSVRLFFIPENSEVVAGDIIKSDIWVDTQGNTINAVDISVSYDSMVELLSAEKNDSILNLWVEEPSFSDTTRRAKFTGGRTGGFEGRGIIGQLYWRNENAGGKATLGFDESSVVLLNDGLGTPAELERRQSDYNILAKGEGLLNLSSASHPDENKWYNQPFVRLSWPTIEGAIYSYLVTRDPAQLPDDTLDEPVGNIKLSDLTDGVYYFKLKQKKLGEEGWSSVVSRQIKIDKTPPEFIEAKISRDSELVQNKYFASFAANDKASIARYEIIEGDSAPEPILQPPFILKNQDRSVAVTIRAIDAAGNYKDIIIPALTWWQRPSIILYVKIGLIVGLALIAAVIIIVIIRRKKSI</sequence>
<dbReference type="SUPFAM" id="SSF158446">
    <property type="entry name" value="IVS-encoded protein-like"/>
    <property type="match status" value="1"/>
</dbReference>
<evidence type="ECO:0008006" key="4">
    <source>
        <dbReference type="Google" id="ProtNLM"/>
    </source>
</evidence>
<comment type="caution">
    <text evidence="2">The sequence shown here is derived from an EMBL/GenBank/DDBJ whole genome shotgun (WGS) entry which is preliminary data.</text>
</comment>
<organism evidence="2 3">
    <name type="scientific">Candidatus Uhrbacteria bacterium RIFCSPLOWO2_01_FULL_47_25</name>
    <dbReference type="NCBI Taxonomy" id="1802402"/>
    <lineage>
        <taxon>Bacteria</taxon>
        <taxon>Candidatus Uhriibacteriota</taxon>
    </lineage>
</organism>
<dbReference type="AlphaFoldDB" id="A0A1F7UXJ3"/>
<evidence type="ECO:0000313" key="2">
    <source>
        <dbReference type="EMBL" id="OGL82995.1"/>
    </source>
</evidence>
<dbReference type="Gene3D" id="1.20.1440.60">
    <property type="entry name" value="23S rRNA-intervening sequence"/>
    <property type="match status" value="1"/>
</dbReference>
<dbReference type="Proteomes" id="UP000176846">
    <property type="component" value="Unassembled WGS sequence"/>
</dbReference>
<protein>
    <recommendedName>
        <fullName evidence="4">Four helix bundle protein</fullName>
    </recommendedName>
</protein>
<proteinExistence type="predicted"/>
<evidence type="ECO:0000313" key="3">
    <source>
        <dbReference type="Proteomes" id="UP000176846"/>
    </source>
</evidence>
<dbReference type="PANTHER" id="PTHR38471">
    <property type="entry name" value="FOUR HELIX BUNDLE PROTEIN"/>
    <property type="match status" value="1"/>
</dbReference>
<name>A0A1F7UXJ3_9BACT</name>
<keyword evidence="1" id="KW-0472">Membrane</keyword>
<reference evidence="2 3" key="1">
    <citation type="journal article" date="2016" name="Nat. Commun.">
        <title>Thousands of microbial genomes shed light on interconnected biogeochemical processes in an aquifer system.</title>
        <authorList>
            <person name="Anantharaman K."/>
            <person name="Brown C.T."/>
            <person name="Hug L.A."/>
            <person name="Sharon I."/>
            <person name="Castelle C.J."/>
            <person name="Probst A.J."/>
            <person name="Thomas B.C."/>
            <person name="Singh A."/>
            <person name="Wilkins M.J."/>
            <person name="Karaoz U."/>
            <person name="Brodie E.L."/>
            <person name="Williams K.H."/>
            <person name="Hubbard S.S."/>
            <person name="Banfield J.F."/>
        </authorList>
    </citation>
    <scope>NUCLEOTIDE SEQUENCE [LARGE SCALE GENOMIC DNA]</scope>
</reference>
<dbReference type="InterPro" id="IPR012657">
    <property type="entry name" value="23S_rRNA-intervening_sequence"/>
</dbReference>
<dbReference type="NCBIfam" id="TIGR02436">
    <property type="entry name" value="four helix bundle protein"/>
    <property type="match status" value="1"/>
</dbReference>
<evidence type="ECO:0000256" key="1">
    <source>
        <dbReference type="SAM" id="Phobius"/>
    </source>
</evidence>